<feature type="region of interest" description="Disordered" evidence="4">
    <location>
        <begin position="208"/>
        <end position="230"/>
    </location>
</feature>
<keyword evidence="2" id="KW-0489">Methyltransferase</keyword>
<name>A0A9W8JBQ1_9AGAR</name>
<dbReference type="OrthoDB" id="2016285at2759"/>
<dbReference type="InterPro" id="IPR029063">
    <property type="entry name" value="SAM-dependent_MTases_sf"/>
</dbReference>
<evidence type="ECO:0000256" key="2">
    <source>
        <dbReference type="ARBA" id="ARBA00022603"/>
    </source>
</evidence>
<dbReference type="PANTHER" id="PTHR12176:SF59">
    <property type="entry name" value="METHYLTRANSFERASE DOMAIN-CONTAINING PROTEIN-RELATED"/>
    <property type="match status" value="1"/>
</dbReference>
<feature type="transmembrane region" description="Helical" evidence="5">
    <location>
        <begin position="185"/>
        <end position="205"/>
    </location>
</feature>
<feature type="transmembrane region" description="Helical" evidence="5">
    <location>
        <begin position="12"/>
        <end position="33"/>
    </location>
</feature>
<keyword evidence="5" id="KW-0472">Membrane</keyword>
<evidence type="ECO:0000256" key="5">
    <source>
        <dbReference type="SAM" id="Phobius"/>
    </source>
</evidence>
<evidence type="ECO:0000313" key="6">
    <source>
        <dbReference type="EMBL" id="KAJ2931712.1"/>
    </source>
</evidence>
<feature type="transmembrane region" description="Helical" evidence="5">
    <location>
        <begin position="71"/>
        <end position="90"/>
    </location>
</feature>
<evidence type="ECO:0000256" key="4">
    <source>
        <dbReference type="SAM" id="MobiDB-lite"/>
    </source>
</evidence>
<evidence type="ECO:0000256" key="1">
    <source>
        <dbReference type="ARBA" id="ARBA00008361"/>
    </source>
</evidence>
<sequence length="639" mass="70604">MSQDEGPKPLVLLANNAYVIGVLSPLSLVIYAYERALVPLYGSGPTTEHLNKFVILGALLAAVNPIHLQPWINWLLIALALTIAPNANYWVPVWTSREHNAILGTLKTHAAVLLPLVFIMSSPVMRALDKASSQTGLPIQRNSASAPLVYRASRTIIIFFVANGLARDFWSTLSFLRSVSESQIYLGLAAIYFILFTFTVPAFSFSKPKKAPKKLGPKRKDTPPVKQPEPEFTFKSRATAAVAFAGIWAVSHRIFSNPVLPHPLKKPFIHPTQPVQVYSSVQSVTGLISVAEWLPPNQKGGPEDELMHSARYLRASHSILGGVWTHDKVAVLPGEEPLKDSFGTPLGDSIYSAFTLQEAVRFVNSTAKGKKGRWQNALVIGLGTGTSTSALIRHGIDTTIIEIDPAVYEAARTYFGLPDPGEGKVHLEDAREWVGRRRQAIESGDNLPLFDIVIHDCFSGGGVPQDLFTKQFWYNLKKILDPEAVVVINFAGIVKSEATMLVVNTLLDSFGQCRGFHDVFGDLPKEKYDTDFINIASTLIRSFPCTSNIITQIFFCTPSSTPLTFRKSRNSDYLGSYLRQHVLSSLDTQEVDLSTVIDHAGGHILTDTNNPLGPLQEKQGGHHWEVMREVLPDYHWETY</sequence>
<accession>A0A9W8JBQ1</accession>
<dbReference type="AlphaFoldDB" id="A0A9W8JBQ1"/>
<feature type="non-terminal residue" evidence="6">
    <location>
        <position position="639"/>
    </location>
</feature>
<evidence type="ECO:0000256" key="3">
    <source>
        <dbReference type="ARBA" id="ARBA00022679"/>
    </source>
</evidence>
<reference evidence="6" key="1">
    <citation type="submission" date="2022-06" db="EMBL/GenBank/DDBJ databases">
        <title>Genome Sequence of Candolleomyces eurysporus.</title>
        <authorList>
            <person name="Buettner E."/>
        </authorList>
    </citation>
    <scope>NUCLEOTIDE SEQUENCE</scope>
    <source>
        <strain evidence="6">VTCC 930004</strain>
    </source>
</reference>
<dbReference type="Pfam" id="PF01564">
    <property type="entry name" value="Spermine_synth"/>
    <property type="match status" value="1"/>
</dbReference>
<dbReference type="PANTHER" id="PTHR12176">
    <property type="entry name" value="SAM-DEPENDENT METHYLTRANSFERASE SUPERFAMILY PROTEIN"/>
    <property type="match status" value="1"/>
</dbReference>
<comment type="similarity">
    <text evidence="1">Belongs to the methyltransferase superfamily.</text>
</comment>
<dbReference type="EMBL" id="JANBPK010000806">
    <property type="protein sequence ID" value="KAJ2931712.1"/>
    <property type="molecule type" value="Genomic_DNA"/>
</dbReference>
<dbReference type="SUPFAM" id="SSF53335">
    <property type="entry name" value="S-adenosyl-L-methionine-dependent methyltransferases"/>
    <property type="match status" value="1"/>
</dbReference>
<dbReference type="InterPro" id="IPR051419">
    <property type="entry name" value="Lys/N-term_MeTrsfase_sf"/>
</dbReference>
<dbReference type="NCBIfam" id="NF037959">
    <property type="entry name" value="MFS_SpdSyn"/>
    <property type="match status" value="1"/>
</dbReference>
<keyword evidence="5" id="KW-0812">Transmembrane</keyword>
<feature type="compositionally biased region" description="Basic and acidic residues" evidence="4">
    <location>
        <begin position="218"/>
        <end position="230"/>
    </location>
</feature>
<keyword evidence="5" id="KW-1133">Transmembrane helix</keyword>
<feature type="compositionally biased region" description="Basic residues" evidence="4">
    <location>
        <begin position="208"/>
        <end position="217"/>
    </location>
</feature>
<dbReference type="CDD" id="cd02440">
    <property type="entry name" value="AdoMet_MTases"/>
    <property type="match status" value="1"/>
</dbReference>
<comment type="caution">
    <text evidence="6">The sequence shown here is derived from an EMBL/GenBank/DDBJ whole genome shotgun (WGS) entry which is preliminary data.</text>
</comment>
<organism evidence="6 7">
    <name type="scientific">Candolleomyces eurysporus</name>
    <dbReference type="NCBI Taxonomy" id="2828524"/>
    <lineage>
        <taxon>Eukaryota</taxon>
        <taxon>Fungi</taxon>
        <taxon>Dikarya</taxon>
        <taxon>Basidiomycota</taxon>
        <taxon>Agaricomycotina</taxon>
        <taxon>Agaricomycetes</taxon>
        <taxon>Agaricomycetidae</taxon>
        <taxon>Agaricales</taxon>
        <taxon>Agaricineae</taxon>
        <taxon>Psathyrellaceae</taxon>
        <taxon>Candolleomyces</taxon>
    </lineage>
</organism>
<dbReference type="Proteomes" id="UP001140091">
    <property type="component" value="Unassembled WGS sequence"/>
</dbReference>
<feature type="transmembrane region" description="Helical" evidence="5">
    <location>
        <begin position="110"/>
        <end position="128"/>
    </location>
</feature>
<gene>
    <name evidence="6" type="ORF">H1R20_g5501</name>
</gene>
<proteinExistence type="inferred from homology"/>
<evidence type="ECO:0000313" key="7">
    <source>
        <dbReference type="Proteomes" id="UP001140091"/>
    </source>
</evidence>
<keyword evidence="7" id="KW-1185">Reference proteome</keyword>
<keyword evidence="3" id="KW-0808">Transferase</keyword>
<dbReference type="Gene3D" id="3.40.50.150">
    <property type="entry name" value="Vaccinia Virus protein VP39"/>
    <property type="match status" value="1"/>
</dbReference>
<dbReference type="GO" id="GO:0032259">
    <property type="term" value="P:methylation"/>
    <property type="evidence" value="ECO:0007669"/>
    <property type="project" value="UniProtKB-KW"/>
</dbReference>
<protein>
    <recommendedName>
        <fullName evidence="8">Spermine/spermidine synthase</fullName>
    </recommendedName>
</protein>
<evidence type="ECO:0008006" key="8">
    <source>
        <dbReference type="Google" id="ProtNLM"/>
    </source>
</evidence>
<dbReference type="GO" id="GO:0008168">
    <property type="term" value="F:methyltransferase activity"/>
    <property type="evidence" value="ECO:0007669"/>
    <property type="project" value="UniProtKB-KW"/>
</dbReference>